<dbReference type="InterPro" id="IPR007730">
    <property type="entry name" value="SPOR-like_dom"/>
</dbReference>
<dbReference type="Pfam" id="PF05036">
    <property type="entry name" value="SPOR"/>
    <property type="match status" value="1"/>
</dbReference>
<protein>
    <submittedName>
        <fullName evidence="5">Transglycosylase SLT domain-containing protein</fullName>
    </submittedName>
</protein>
<comment type="similarity">
    <text evidence="2">Belongs to the virb1 family.</text>
</comment>
<evidence type="ECO:0000259" key="3">
    <source>
        <dbReference type="Pfam" id="PF01464"/>
    </source>
</evidence>
<dbReference type="OrthoDB" id="9801695at2"/>
<sequence>MSSAASGRVHVAPPNRLARWCAAALLACVGSTAADPPKPAPTIPFSIARICDLAGLHARRERLPEAFLARLLWKESRFDAAAVSPAGAEGIAQFMPGTAKLRGLDDSFDIEQAIPASARYLGILRDKFGNLGLAAAAYNAGEERVRRWLASGGFLPLETENYVLDILGEPADAFVARTAPVAVRPLDGKKPFAAACRALPSEGADTVAMASVHRQPWGIQVAGDFRRAVAVRQYQRLRSRFASQIGDQEPVVSRIRTPRGRRGLYAVRIGAATRQAADAICHSLRRAGGSCIVLRNR</sequence>
<feature type="domain" description="SPOR" evidence="4">
    <location>
        <begin position="217"/>
        <end position="295"/>
    </location>
</feature>
<dbReference type="PANTHER" id="PTHR37423">
    <property type="entry name" value="SOLUBLE LYTIC MUREIN TRANSGLYCOSYLASE-RELATED"/>
    <property type="match status" value="1"/>
</dbReference>
<evidence type="ECO:0000256" key="2">
    <source>
        <dbReference type="ARBA" id="ARBA00009387"/>
    </source>
</evidence>
<dbReference type="GO" id="GO:0042834">
    <property type="term" value="F:peptidoglycan binding"/>
    <property type="evidence" value="ECO:0007669"/>
    <property type="project" value="InterPro"/>
</dbReference>
<dbReference type="EMBL" id="CP042301">
    <property type="protein sequence ID" value="QDZ00056.1"/>
    <property type="molecule type" value="Genomic_DNA"/>
</dbReference>
<proteinExistence type="inferred from homology"/>
<accession>A0A5B8KWV8</accession>
<reference evidence="5" key="1">
    <citation type="submission" date="2020-04" db="EMBL/GenBank/DDBJ databases">
        <title>Nitratireductor sp. nov. isolated from mangrove soil.</title>
        <authorList>
            <person name="Ye Y."/>
        </authorList>
    </citation>
    <scope>NUCLEOTIDE SEQUENCE</scope>
    <source>
        <strain evidence="5">SY7</strain>
    </source>
</reference>
<dbReference type="SUPFAM" id="SSF53955">
    <property type="entry name" value="Lysozyme-like"/>
    <property type="match status" value="1"/>
</dbReference>
<evidence type="ECO:0000259" key="4">
    <source>
        <dbReference type="Pfam" id="PF05036"/>
    </source>
</evidence>
<name>A0A5B8KWV8_9HYPH</name>
<dbReference type="InterPro" id="IPR008258">
    <property type="entry name" value="Transglycosylase_SLT_dom_1"/>
</dbReference>
<dbReference type="AlphaFoldDB" id="A0A5B8KWV8"/>
<organism evidence="5 6">
    <name type="scientific">Nitratireductor mangrovi</name>
    <dbReference type="NCBI Taxonomy" id="2599600"/>
    <lineage>
        <taxon>Bacteria</taxon>
        <taxon>Pseudomonadati</taxon>
        <taxon>Pseudomonadota</taxon>
        <taxon>Alphaproteobacteria</taxon>
        <taxon>Hyphomicrobiales</taxon>
        <taxon>Phyllobacteriaceae</taxon>
        <taxon>Nitratireductor</taxon>
    </lineage>
</organism>
<dbReference type="Pfam" id="PF01464">
    <property type="entry name" value="SLT"/>
    <property type="match status" value="1"/>
</dbReference>
<evidence type="ECO:0000313" key="5">
    <source>
        <dbReference type="EMBL" id="QDZ00056.1"/>
    </source>
</evidence>
<dbReference type="KEGG" id="niy:FQ775_06490"/>
<dbReference type="InterPro" id="IPR023346">
    <property type="entry name" value="Lysozyme-like_dom_sf"/>
</dbReference>
<dbReference type="Proteomes" id="UP000321389">
    <property type="component" value="Chromosome"/>
</dbReference>
<dbReference type="InterPro" id="IPR036680">
    <property type="entry name" value="SPOR-like_sf"/>
</dbReference>
<dbReference type="Gene3D" id="3.30.70.1070">
    <property type="entry name" value="Sporulation related repeat"/>
    <property type="match status" value="1"/>
</dbReference>
<dbReference type="PANTHER" id="PTHR37423:SF2">
    <property type="entry name" value="MEMBRANE-BOUND LYTIC MUREIN TRANSGLYCOSYLASE C"/>
    <property type="match status" value="1"/>
</dbReference>
<dbReference type="RefSeq" id="WP_146298708.1">
    <property type="nucleotide sequence ID" value="NZ_CP042301.2"/>
</dbReference>
<dbReference type="Gene3D" id="1.10.530.10">
    <property type="match status" value="1"/>
</dbReference>
<keyword evidence="6" id="KW-1185">Reference proteome</keyword>
<evidence type="ECO:0000256" key="1">
    <source>
        <dbReference type="ARBA" id="ARBA00007734"/>
    </source>
</evidence>
<comment type="similarity">
    <text evidence="1">Belongs to the transglycosylase Slt family.</text>
</comment>
<gene>
    <name evidence="5" type="ORF">FQ775_06490</name>
</gene>
<evidence type="ECO:0000313" key="6">
    <source>
        <dbReference type="Proteomes" id="UP000321389"/>
    </source>
</evidence>
<dbReference type="CDD" id="cd00254">
    <property type="entry name" value="LT-like"/>
    <property type="match status" value="1"/>
</dbReference>
<feature type="domain" description="Transglycosylase SLT" evidence="3">
    <location>
        <begin position="58"/>
        <end position="151"/>
    </location>
</feature>